<dbReference type="EMBL" id="CAUYUJ010006258">
    <property type="protein sequence ID" value="CAK0816749.1"/>
    <property type="molecule type" value="Genomic_DNA"/>
</dbReference>
<dbReference type="InterPro" id="IPR053137">
    <property type="entry name" value="NLR-like"/>
</dbReference>
<comment type="caution">
    <text evidence="3">The sequence shown here is derived from an EMBL/GenBank/DDBJ whole genome shotgun (WGS) entry which is preliminary data.</text>
</comment>
<accession>A0ABN9RCP6</accession>
<evidence type="ECO:0000313" key="4">
    <source>
        <dbReference type="Proteomes" id="UP001189429"/>
    </source>
</evidence>
<keyword evidence="2" id="KW-0812">Transmembrane</keyword>
<protein>
    <recommendedName>
        <fullName evidence="5">Tetratricopeptide repeat protein</fullName>
    </recommendedName>
</protein>
<dbReference type="Gene3D" id="1.25.40.10">
    <property type="entry name" value="Tetratricopeptide repeat domain"/>
    <property type="match status" value="1"/>
</dbReference>
<feature type="compositionally biased region" description="Low complexity" evidence="1">
    <location>
        <begin position="247"/>
        <end position="263"/>
    </location>
</feature>
<sequence>MGQPTPTPTVPGYSFYICLLAFTLVLGVTIGFGIFTALWTIKRQNDMIATEEHVAEAKAMGEHPGWGGRMIGIEFIGIGFRYLFLTPPIAAAEISTAAATAAFRTTACQRTTYRNIGTIEVSEISEFGFSPYLTKHSHRIESIEALECARELGRLLRDAGEADEAEALLREALTVGGDALGPRHRTTLLAASGLGALLQAQGRLEEAERLHAEALGGFREVFGPWHPATEQAAEDLQATRRLRAERSTGAPARRRSSSPSAGGAPSGPAGGGSVSAARGLARGAEQQL</sequence>
<feature type="transmembrane region" description="Helical" evidence="2">
    <location>
        <begin position="13"/>
        <end position="39"/>
    </location>
</feature>
<dbReference type="PANTHER" id="PTHR46082:SF6">
    <property type="entry name" value="AAA+ ATPASE DOMAIN-CONTAINING PROTEIN-RELATED"/>
    <property type="match status" value="1"/>
</dbReference>
<keyword evidence="2" id="KW-1133">Transmembrane helix</keyword>
<gene>
    <name evidence="3" type="ORF">PCOR1329_LOCUS19577</name>
</gene>
<dbReference type="Proteomes" id="UP001189429">
    <property type="component" value="Unassembled WGS sequence"/>
</dbReference>
<reference evidence="3" key="1">
    <citation type="submission" date="2023-10" db="EMBL/GenBank/DDBJ databases">
        <authorList>
            <person name="Chen Y."/>
            <person name="Shah S."/>
            <person name="Dougan E. K."/>
            <person name="Thang M."/>
            <person name="Chan C."/>
        </authorList>
    </citation>
    <scope>NUCLEOTIDE SEQUENCE [LARGE SCALE GENOMIC DNA]</scope>
</reference>
<evidence type="ECO:0000256" key="1">
    <source>
        <dbReference type="SAM" id="MobiDB-lite"/>
    </source>
</evidence>
<feature type="compositionally biased region" description="Low complexity" evidence="1">
    <location>
        <begin position="274"/>
        <end position="288"/>
    </location>
</feature>
<feature type="compositionally biased region" description="Gly residues" evidence="1">
    <location>
        <begin position="264"/>
        <end position="273"/>
    </location>
</feature>
<dbReference type="Pfam" id="PF13424">
    <property type="entry name" value="TPR_12"/>
    <property type="match status" value="1"/>
</dbReference>
<name>A0ABN9RCP6_9DINO</name>
<feature type="region of interest" description="Disordered" evidence="1">
    <location>
        <begin position="243"/>
        <end position="288"/>
    </location>
</feature>
<proteinExistence type="predicted"/>
<evidence type="ECO:0000313" key="3">
    <source>
        <dbReference type="EMBL" id="CAK0816749.1"/>
    </source>
</evidence>
<evidence type="ECO:0000256" key="2">
    <source>
        <dbReference type="SAM" id="Phobius"/>
    </source>
</evidence>
<dbReference type="SUPFAM" id="SSF48452">
    <property type="entry name" value="TPR-like"/>
    <property type="match status" value="1"/>
</dbReference>
<keyword evidence="2" id="KW-0472">Membrane</keyword>
<dbReference type="InterPro" id="IPR011990">
    <property type="entry name" value="TPR-like_helical_dom_sf"/>
</dbReference>
<keyword evidence="4" id="KW-1185">Reference proteome</keyword>
<organism evidence="3 4">
    <name type="scientific">Prorocentrum cordatum</name>
    <dbReference type="NCBI Taxonomy" id="2364126"/>
    <lineage>
        <taxon>Eukaryota</taxon>
        <taxon>Sar</taxon>
        <taxon>Alveolata</taxon>
        <taxon>Dinophyceae</taxon>
        <taxon>Prorocentrales</taxon>
        <taxon>Prorocentraceae</taxon>
        <taxon>Prorocentrum</taxon>
    </lineage>
</organism>
<evidence type="ECO:0008006" key="5">
    <source>
        <dbReference type="Google" id="ProtNLM"/>
    </source>
</evidence>
<dbReference type="PANTHER" id="PTHR46082">
    <property type="entry name" value="ATP/GTP-BINDING PROTEIN-RELATED"/>
    <property type="match status" value="1"/>
</dbReference>